<keyword evidence="2" id="KW-1003">Cell membrane</keyword>
<keyword evidence="5 6" id="KW-0472">Membrane</keyword>
<dbReference type="EMBL" id="RCUY01000001">
    <property type="protein sequence ID" value="RLP84791.1"/>
    <property type="molecule type" value="Genomic_DNA"/>
</dbReference>
<gene>
    <name evidence="7" type="ORF">D9V34_01990</name>
</gene>
<dbReference type="AlphaFoldDB" id="A0A3L7AZ26"/>
<evidence type="ECO:0000256" key="2">
    <source>
        <dbReference type="ARBA" id="ARBA00022475"/>
    </source>
</evidence>
<dbReference type="InterPro" id="IPR050367">
    <property type="entry name" value="APC_superfamily"/>
</dbReference>
<dbReference type="InterPro" id="IPR002293">
    <property type="entry name" value="AA/rel_permease1"/>
</dbReference>
<dbReference type="Pfam" id="PF13520">
    <property type="entry name" value="AA_permease_2"/>
    <property type="match status" value="1"/>
</dbReference>
<feature type="transmembrane region" description="Helical" evidence="6">
    <location>
        <begin position="123"/>
        <end position="142"/>
    </location>
</feature>
<feature type="transmembrane region" description="Helical" evidence="6">
    <location>
        <begin position="440"/>
        <end position="462"/>
    </location>
</feature>
<proteinExistence type="predicted"/>
<keyword evidence="8" id="KW-1185">Reference proteome</keyword>
<evidence type="ECO:0000256" key="3">
    <source>
        <dbReference type="ARBA" id="ARBA00022692"/>
    </source>
</evidence>
<comment type="subcellular location">
    <subcellularLocation>
        <location evidence="1">Cell membrane</location>
        <topology evidence="1">Multi-pass membrane protein</topology>
    </subcellularLocation>
</comment>
<feature type="transmembrane region" description="Helical" evidence="6">
    <location>
        <begin position="193"/>
        <end position="218"/>
    </location>
</feature>
<evidence type="ECO:0000256" key="4">
    <source>
        <dbReference type="ARBA" id="ARBA00022989"/>
    </source>
</evidence>
<reference evidence="7 8" key="1">
    <citation type="submission" date="2018-10" db="EMBL/GenBank/DDBJ databases">
        <authorList>
            <person name="Li J."/>
        </authorList>
    </citation>
    <scope>NUCLEOTIDE SEQUENCE [LARGE SCALE GENOMIC DNA]</scope>
    <source>
        <strain evidence="7 8">JCM 11654</strain>
    </source>
</reference>
<protein>
    <submittedName>
        <fullName evidence="7">APC family permease</fullName>
    </submittedName>
</protein>
<dbReference type="GO" id="GO:0022857">
    <property type="term" value="F:transmembrane transporter activity"/>
    <property type="evidence" value="ECO:0007669"/>
    <property type="project" value="InterPro"/>
</dbReference>
<keyword evidence="4 6" id="KW-1133">Transmembrane helix</keyword>
<keyword evidence="3 6" id="KW-0812">Transmembrane</keyword>
<name>A0A3L7AZ26_9MICO</name>
<dbReference type="PIRSF" id="PIRSF006060">
    <property type="entry name" value="AA_transporter"/>
    <property type="match status" value="1"/>
</dbReference>
<dbReference type="GO" id="GO:0005886">
    <property type="term" value="C:plasma membrane"/>
    <property type="evidence" value="ECO:0007669"/>
    <property type="project" value="UniProtKB-SubCell"/>
</dbReference>
<dbReference type="Gene3D" id="1.20.1740.10">
    <property type="entry name" value="Amino acid/polyamine transporter I"/>
    <property type="match status" value="1"/>
</dbReference>
<feature type="transmembrane region" description="Helical" evidence="6">
    <location>
        <begin position="68"/>
        <end position="92"/>
    </location>
</feature>
<feature type="transmembrane region" description="Helical" evidence="6">
    <location>
        <begin position="238"/>
        <end position="260"/>
    </location>
</feature>
<feature type="transmembrane region" description="Helical" evidence="6">
    <location>
        <begin position="474"/>
        <end position="498"/>
    </location>
</feature>
<feature type="transmembrane region" description="Helical" evidence="6">
    <location>
        <begin position="272"/>
        <end position="294"/>
    </location>
</feature>
<evidence type="ECO:0000256" key="5">
    <source>
        <dbReference type="ARBA" id="ARBA00023136"/>
    </source>
</evidence>
<feature type="transmembrane region" description="Helical" evidence="6">
    <location>
        <begin position="162"/>
        <end position="181"/>
    </location>
</feature>
<dbReference type="OrthoDB" id="138827at2"/>
<evidence type="ECO:0000256" key="6">
    <source>
        <dbReference type="SAM" id="Phobius"/>
    </source>
</evidence>
<evidence type="ECO:0000256" key="1">
    <source>
        <dbReference type="ARBA" id="ARBA00004651"/>
    </source>
</evidence>
<comment type="caution">
    <text evidence="7">The sequence shown here is derived from an EMBL/GenBank/DDBJ whole genome shotgun (WGS) entry which is preliminary data.</text>
</comment>
<organism evidence="7 8">
    <name type="scientific">Mycetocola lacteus</name>
    <dbReference type="NCBI Taxonomy" id="76637"/>
    <lineage>
        <taxon>Bacteria</taxon>
        <taxon>Bacillati</taxon>
        <taxon>Actinomycetota</taxon>
        <taxon>Actinomycetes</taxon>
        <taxon>Micrococcales</taxon>
        <taxon>Microbacteriaceae</taxon>
        <taxon>Mycetocola</taxon>
    </lineage>
</organism>
<feature type="transmembrane region" description="Helical" evidence="6">
    <location>
        <begin position="326"/>
        <end position="347"/>
    </location>
</feature>
<dbReference type="PANTHER" id="PTHR42770">
    <property type="entry name" value="AMINO ACID TRANSPORTER-RELATED"/>
    <property type="match status" value="1"/>
</dbReference>
<dbReference type="Proteomes" id="UP000269438">
    <property type="component" value="Unassembled WGS sequence"/>
</dbReference>
<dbReference type="PANTHER" id="PTHR42770:SF7">
    <property type="entry name" value="MEMBRANE PROTEIN"/>
    <property type="match status" value="1"/>
</dbReference>
<feature type="transmembrane region" description="Helical" evidence="6">
    <location>
        <begin position="378"/>
        <end position="397"/>
    </location>
</feature>
<evidence type="ECO:0000313" key="7">
    <source>
        <dbReference type="EMBL" id="RLP84791.1"/>
    </source>
</evidence>
<feature type="transmembrane region" description="Helical" evidence="6">
    <location>
        <begin position="409"/>
        <end position="428"/>
    </location>
</feature>
<evidence type="ECO:0000313" key="8">
    <source>
        <dbReference type="Proteomes" id="UP000269438"/>
    </source>
</evidence>
<sequence length="524" mass="55262">MVGRCGNSTTGSIPTPAYRCRGAQVSVTENVAAGQGGKGLAHGKLGLMASMVIGLGSTAPLYSLAATLGFIVIAAGAQAPIALIVAFVPMCLTAFAYRELNTAVPDAGTAFTWASKAFGPRTGWMAGWGVFVAGVIVMSSQSEVASKYLLLLIGDGSIAKNHTLVVALGAVIIAAMTWVSYRAVEAGALTQNILMALQYLAIIAFCIGLALAIGSGAFHNFAFSWDWFNPFAADNPAGFIQGVLLAIFIYWGWDTCLSLAEETKNPRTTPGLAALLSTVVLLITYIGMTLLAMMHAGVGTTGTGLANPDTAEDVFFGLRNDALGQWGWVLVFAVFVSALSTCQTTILPTARGTLAMGVYKGLPGPFAKITPKYSTPGFSTIFMGVVSVIFYVGMSLLSGNILSDTIESTSLAVAMYYTITSFACIWFFRKNLFDSARNTVFRLVLPLIGGLMMGTVFVYSAISMLDPNYGTTQLLGTSGTFVMGVGSLLLGLVVMFIWSRFPGAKEFFSGRALNRETPVLVPEN</sequence>
<accession>A0A3L7AZ26</accession>